<dbReference type="EMBL" id="CP025299">
    <property type="protein sequence ID" value="AUG29580.1"/>
    <property type="molecule type" value="Genomic_DNA"/>
</dbReference>
<dbReference type="KEGG" id="mhos:CXR34_09045"/>
<dbReference type="Proteomes" id="UP000233276">
    <property type="component" value="Chromosome"/>
</dbReference>
<dbReference type="AlphaFoldDB" id="A0A2K9D7K2"/>
<name>A0A2K9D7K2_9MICO</name>
<feature type="compositionally biased region" description="Low complexity" evidence="1">
    <location>
        <begin position="155"/>
        <end position="167"/>
    </location>
</feature>
<gene>
    <name evidence="2" type="ORF">CXR34_09045</name>
</gene>
<evidence type="ECO:0000313" key="2">
    <source>
        <dbReference type="EMBL" id="AUG29580.1"/>
    </source>
</evidence>
<feature type="region of interest" description="Disordered" evidence="1">
    <location>
        <begin position="142"/>
        <end position="195"/>
    </location>
</feature>
<evidence type="ECO:0000256" key="1">
    <source>
        <dbReference type="SAM" id="MobiDB-lite"/>
    </source>
</evidence>
<organism evidence="2 3">
    <name type="scientific">Microbacterium hominis</name>
    <dbReference type="NCBI Taxonomy" id="162426"/>
    <lineage>
        <taxon>Bacteria</taxon>
        <taxon>Bacillati</taxon>
        <taxon>Actinomycetota</taxon>
        <taxon>Actinomycetes</taxon>
        <taxon>Micrococcales</taxon>
        <taxon>Microbacteriaceae</taxon>
        <taxon>Microbacterium</taxon>
    </lineage>
</organism>
<reference evidence="2 3" key="1">
    <citation type="submission" date="2017-12" db="EMBL/GenBank/DDBJ databases">
        <title>Isolation and characterization of estrogens degradatiion strain Microbacterium hominis SJTG1.</title>
        <authorList>
            <person name="Xiong W."/>
            <person name="Yin C."/>
            <person name="Zheng D."/>
            <person name="Liang R."/>
        </authorList>
    </citation>
    <scope>NUCLEOTIDE SEQUENCE [LARGE SCALE GENOMIC DNA]</scope>
    <source>
        <strain evidence="2 3">SJTG1</strain>
    </source>
</reference>
<sequence length="429" mass="45567">MGVMANPFLVLGAVAVGVVTAATGVLAVPGWVAAAQDSAAISDLAQVSAVQEAAMSTQGSYLTTVKALEAGSASSASPGVRLQRSVDVGLRLSTSEDGKAWCAVARSATGRYFARAFSSSETASSTSADDVSAKAGCSFAWKSSQDSDDVDGETETPPTGVPSVPTATPTPLPTIDPDDQGEQYPGFAPGVRNPAGIVRAGPHTVVTGVDWKVPNMGPSQPTCVTISIVGDQPSNAPWSVTLQRNGAPFYGDDQYWYATSTQVRFDVRANEVVVTGVDNWGWNPDWSNAYINETRPLTMEVCATPDLPPTVLYGDAWYGVTQRSEGEWSPTKACVALEATGRIEFTEYPFRYGWAGTLDLRDAKRFIERAGKTVNWVEFTPSPSDGYQFFITSDSSTKPVHDRYDVASGWMLPLIGNSGQKITACVHGY</sequence>
<protein>
    <submittedName>
        <fullName evidence="2">Uncharacterized protein</fullName>
    </submittedName>
</protein>
<accession>A0A2K9D7K2</accession>
<evidence type="ECO:0000313" key="3">
    <source>
        <dbReference type="Proteomes" id="UP000233276"/>
    </source>
</evidence>
<proteinExistence type="predicted"/>